<organism evidence="4">
    <name type="scientific">Lygus hesperus</name>
    <name type="common">Western plant bug</name>
    <dbReference type="NCBI Taxonomy" id="30085"/>
    <lineage>
        <taxon>Eukaryota</taxon>
        <taxon>Metazoa</taxon>
        <taxon>Ecdysozoa</taxon>
        <taxon>Arthropoda</taxon>
        <taxon>Hexapoda</taxon>
        <taxon>Insecta</taxon>
        <taxon>Pterygota</taxon>
        <taxon>Neoptera</taxon>
        <taxon>Paraneoptera</taxon>
        <taxon>Hemiptera</taxon>
        <taxon>Heteroptera</taxon>
        <taxon>Panheteroptera</taxon>
        <taxon>Cimicomorpha</taxon>
        <taxon>Miridae</taxon>
        <taxon>Mirini</taxon>
        <taxon>Lygus</taxon>
    </lineage>
</organism>
<dbReference type="GO" id="GO:0005262">
    <property type="term" value="F:calcium channel activity"/>
    <property type="evidence" value="ECO:0007669"/>
    <property type="project" value="TreeGrafter"/>
</dbReference>
<keyword evidence="2" id="KW-0812">Transmembrane</keyword>
<feature type="non-terminal residue" evidence="4">
    <location>
        <position position="183"/>
    </location>
</feature>
<dbReference type="GO" id="GO:0016020">
    <property type="term" value="C:membrane"/>
    <property type="evidence" value="ECO:0007669"/>
    <property type="project" value="TreeGrafter"/>
</dbReference>
<evidence type="ECO:0000259" key="3">
    <source>
        <dbReference type="PROSITE" id="PS50095"/>
    </source>
</evidence>
<dbReference type="SUPFAM" id="SSF49723">
    <property type="entry name" value="Lipase/lipooxygenase domain (PLAT/LH2 domain)"/>
    <property type="match status" value="1"/>
</dbReference>
<feature type="non-terminal residue" evidence="4">
    <location>
        <position position="1"/>
    </location>
</feature>
<comment type="caution">
    <text evidence="1">Lacks conserved residue(s) required for the propagation of feature annotation.</text>
</comment>
<dbReference type="AlphaFoldDB" id="A0A0A9VUK4"/>
<evidence type="ECO:0000256" key="1">
    <source>
        <dbReference type="PROSITE-ProRule" id="PRU00152"/>
    </source>
</evidence>
<keyword evidence="2" id="KW-1133">Transmembrane helix</keyword>
<proteinExistence type="predicted"/>
<keyword evidence="2" id="KW-0472">Membrane</keyword>
<dbReference type="GO" id="GO:0050982">
    <property type="term" value="P:detection of mechanical stimulus"/>
    <property type="evidence" value="ECO:0007669"/>
    <property type="project" value="TreeGrafter"/>
</dbReference>
<dbReference type="InterPro" id="IPR036392">
    <property type="entry name" value="PLAT/LH2_dom_sf"/>
</dbReference>
<feature type="transmembrane region" description="Helical" evidence="2">
    <location>
        <begin position="81"/>
        <end position="99"/>
    </location>
</feature>
<name>A0A0A9VUK4_LYGHE</name>
<dbReference type="InterPro" id="IPR051223">
    <property type="entry name" value="Polycystin"/>
</dbReference>
<reference evidence="4" key="1">
    <citation type="journal article" date="2014" name="PLoS ONE">
        <title>Transcriptome-Based Identification of ABC Transporters in the Western Tarnished Plant Bug Lygus hesperus.</title>
        <authorList>
            <person name="Hull J.J."/>
            <person name="Chaney K."/>
            <person name="Geib S.M."/>
            <person name="Fabrick J.A."/>
            <person name="Brent C.S."/>
            <person name="Walsh D."/>
            <person name="Lavine L.C."/>
        </authorList>
    </citation>
    <scope>NUCLEOTIDE SEQUENCE</scope>
</reference>
<evidence type="ECO:0000313" key="4">
    <source>
        <dbReference type="EMBL" id="JAF99941.1"/>
    </source>
</evidence>
<sequence length="183" mass="20940">EEFACVLRPHTSVVVGSANDKQICQIANEHYNTTESAEVTCICPGPGIVYTFKLTAALFKLLSAIDAVPDDGRTEREEFTLIYFWILPLLLLMIVIISWERDRRNEKREFIHVLEDSFPRETHPYIIGVFTGRNLSSGTEASVAMKVHGLASSSRVHILRKTSYKALNWGQDDWFIFYTKERL</sequence>
<protein>
    <submittedName>
        <fullName evidence="4">Polycystic kidney disease and receptor for egg jelly-related protein</fullName>
    </submittedName>
</protein>
<gene>
    <name evidence="4" type="primary">PKDREJ</name>
    <name evidence="4" type="ORF">CM83_103445</name>
</gene>
<feature type="domain" description="PLAT" evidence="3">
    <location>
        <begin position="123"/>
        <end position="183"/>
    </location>
</feature>
<reference evidence="4" key="2">
    <citation type="submission" date="2014-07" db="EMBL/GenBank/DDBJ databases">
        <authorList>
            <person name="Hull J."/>
        </authorList>
    </citation>
    <scope>NUCLEOTIDE SEQUENCE</scope>
</reference>
<accession>A0A0A9VUK4</accession>
<keyword evidence="4" id="KW-0675">Receptor</keyword>
<dbReference type="PANTHER" id="PTHR10877">
    <property type="entry name" value="POLYCYSTIN FAMILY MEMBER"/>
    <property type="match status" value="1"/>
</dbReference>
<dbReference type="PANTHER" id="PTHR10877:SF183">
    <property type="entry name" value="AT14535P-RELATED"/>
    <property type="match status" value="1"/>
</dbReference>
<dbReference type="PROSITE" id="PS50095">
    <property type="entry name" value="PLAT"/>
    <property type="match status" value="1"/>
</dbReference>
<dbReference type="InterPro" id="IPR001024">
    <property type="entry name" value="PLAT/LH2_dom"/>
</dbReference>
<evidence type="ECO:0000256" key="2">
    <source>
        <dbReference type="SAM" id="Phobius"/>
    </source>
</evidence>
<dbReference type="EMBL" id="GBHO01043662">
    <property type="protein sequence ID" value="JAF99941.1"/>
    <property type="molecule type" value="Transcribed_RNA"/>
</dbReference>